<evidence type="ECO:0000313" key="2">
    <source>
        <dbReference type="Proteomes" id="UP000324800"/>
    </source>
</evidence>
<reference evidence="1 2" key="1">
    <citation type="submission" date="2019-03" db="EMBL/GenBank/DDBJ databases">
        <title>Single cell metagenomics reveals metabolic interactions within the superorganism composed of flagellate Streblomastix strix and complex community of Bacteroidetes bacteria on its surface.</title>
        <authorList>
            <person name="Treitli S.C."/>
            <person name="Kolisko M."/>
            <person name="Husnik F."/>
            <person name="Keeling P."/>
            <person name="Hampl V."/>
        </authorList>
    </citation>
    <scope>NUCLEOTIDE SEQUENCE [LARGE SCALE GENOMIC DNA]</scope>
    <source>
        <strain evidence="1">ST1C</strain>
    </source>
</reference>
<dbReference type="AlphaFoldDB" id="A0A5J4V5Q1"/>
<evidence type="ECO:0000313" key="1">
    <source>
        <dbReference type="EMBL" id="KAA6377863.1"/>
    </source>
</evidence>
<gene>
    <name evidence="1" type="ORF">EZS28_026609</name>
</gene>
<proteinExistence type="predicted"/>
<name>A0A5J4V5Q1_9EUKA</name>
<accession>A0A5J4V5Q1</accession>
<protein>
    <submittedName>
        <fullName evidence="1">Uncharacterized protein</fullName>
    </submittedName>
</protein>
<sequence length="362" mass="41912">MTQQTLNDPFKRLKNLRNLTTKFFFDVANKDEQASGEYMNCQIPSFITPFLPACLHLLRCFVQKIDVLEGQNSFQWQQLLEGVSAKHIKAFHFLRVVGGPVNTDSTLPEGVQPTQFMWDIHKLQYGEVEQQIQMETFGFPRPTEEQQRPYTPAFIPRQGTKVQFNVLLTRFPCLLKEKERIRSPDLLHTQSSYMQRQLQLHSPTQSIRGRVFPEVAQAIEELSIRVLKLPKFTWESNELEILRNLIIRCPPIQKPEDVIGQLVKKESNDTLSLDRYLTGIQGRVFKLIKLLLATLTSYTGQTGPHPQEIIICVLKTMEIFNSIEGTRRVKCLYLSSKPVTATDETQKRLKELEEEIKLTRKP</sequence>
<organism evidence="1 2">
    <name type="scientific">Streblomastix strix</name>
    <dbReference type="NCBI Taxonomy" id="222440"/>
    <lineage>
        <taxon>Eukaryota</taxon>
        <taxon>Metamonada</taxon>
        <taxon>Preaxostyla</taxon>
        <taxon>Oxymonadida</taxon>
        <taxon>Streblomastigidae</taxon>
        <taxon>Streblomastix</taxon>
    </lineage>
</organism>
<feature type="non-terminal residue" evidence="1">
    <location>
        <position position="362"/>
    </location>
</feature>
<dbReference type="Proteomes" id="UP000324800">
    <property type="component" value="Unassembled WGS sequence"/>
</dbReference>
<dbReference type="EMBL" id="SNRW01009525">
    <property type="protein sequence ID" value="KAA6377863.1"/>
    <property type="molecule type" value="Genomic_DNA"/>
</dbReference>
<comment type="caution">
    <text evidence="1">The sequence shown here is derived from an EMBL/GenBank/DDBJ whole genome shotgun (WGS) entry which is preliminary data.</text>
</comment>